<feature type="non-terminal residue" evidence="1">
    <location>
        <position position="1"/>
    </location>
</feature>
<reference evidence="1" key="1">
    <citation type="submission" date="2021-02" db="EMBL/GenBank/DDBJ databases">
        <authorList>
            <person name="Dougan E. K."/>
            <person name="Rhodes N."/>
            <person name="Thang M."/>
            <person name="Chan C."/>
        </authorList>
    </citation>
    <scope>NUCLEOTIDE SEQUENCE</scope>
</reference>
<evidence type="ECO:0000313" key="2">
    <source>
        <dbReference type="Proteomes" id="UP000601435"/>
    </source>
</evidence>
<dbReference type="Proteomes" id="UP000601435">
    <property type="component" value="Unassembled WGS sequence"/>
</dbReference>
<protein>
    <recommendedName>
        <fullName evidence="3">Mono(ADP-ribosyl)transferase</fullName>
    </recommendedName>
</protein>
<dbReference type="AlphaFoldDB" id="A0A813C611"/>
<accession>A0A813C611</accession>
<name>A0A813C611_9DINO</name>
<organism evidence="1 2">
    <name type="scientific">Symbiodinium necroappetens</name>
    <dbReference type="NCBI Taxonomy" id="1628268"/>
    <lineage>
        <taxon>Eukaryota</taxon>
        <taxon>Sar</taxon>
        <taxon>Alveolata</taxon>
        <taxon>Dinophyceae</taxon>
        <taxon>Suessiales</taxon>
        <taxon>Symbiodiniaceae</taxon>
        <taxon>Symbiodinium</taxon>
    </lineage>
</organism>
<gene>
    <name evidence="1" type="ORF">SNEC2469_LOCUS33571</name>
</gene>
<evidence type="ECO:0008006" key="3">
    <source>
        <dbReference type="Google" id="ProtNLM"/>
    </source>
</evidence>
<sequence>SIDPKAIAQYRAVAGARGDAGCIYLPCFTSTSIKWEVAKNFAGREGWVWIMEGINNSSSHADITKKSAYGAKEAEVLLCPNMCFRVQGLDEKKQILYLKFEHEEDVLDEKYAETVEGDDPDDSDDSGR</sequence>
<dbReference type="EMBL" id="CAJNJA010089204">
    <property type="protein sequence ID" value="CAE7939606.1"/>
    <property type="molecule type" value="Genomic_DNA"/>
</dbReference>
<dbReference type="SUPFAM" id="SSF56399">
    <property type="entry name" value="ADP-ribosylation"/>
    <property type="match status" value="1"/>
</dbReference>
<dbReference type="Gene3D" id="3.90.176.10">
    <property type="entry name" value="Toxin ADP-ribosyltransferase, Chain A, domain 1"/>
    <property type="match status" value="1"/>
</dbReference>
<evidence type="ECO:0000313" key="1">
    <source>
        <dbReference type="EMBL" id="CAE7939606.1"/>
    </source>
</evidence>
<keyword evidence="2" id="KW-1185">Reference proteome</keyword>
<proteinExistence type="predicted"/>
<comment type="caution">
    <text evidence="1">The sequence shown here is derived from an EMBL/GenBank/DDBJ whole genome shotgun (WGS) entry which is preliminary data.</text>
</comment>